<dbReference type="EMBL" id="BMDC01000001">
    <property type="protein sequence ID" value="GGH58495.1"/>
    <property type="molecule type" value="Genomic_DNA"/>
</dbReference>
<keyword evidence="3" id="KW-1185">Reference proteome</keyword>
<dbReference type="PANTHER" id="PTHR30283">
    <property type="entry name" value="PEROXIDE STRESS RESPONSE PROTEIN YAAA"/>
    <property type="match status" value="1"/>
</dbReference>
<feature type="region of interest" description="Disordered" evidence="1">
    <location>
        <begin position="1"/>
        <end position="20"/>
    </location>
</feature>
<proteinExistence type="predicted"/>
<evidence type="ECO:0000313" key="3">
    <source>
        <dbReference type="Proteomes" id="UP000600171"/>
    </source>
</evidence>
<sequence>MLILLPPSEGKTAAETGAPVDLGDLSFPELTEARERIAEELIRVSAEEDALQQLKVGASLAAEVERNRRILDEPAHPASSVYTGVLFEAFDYSSLDDDAAAAADESVLVVSALWGVVKLTDRIPAYRLSMGVKLGDCGNLATFWKPELTQALDSLAQDDLVIDCRSSAYAKAWLPHPERTFAVRVEKEAADGARKVVSHMAKHFRGEFARYLVTQGLSQLTDIEEVLAQASQDWDLEVDYPSGKKPGQLTLVIAED</sequence>
<dbReference type="GO" id="GO:0005829">
    <property type="term" value="C:cytosol"/>
    <property type="evidence" value="ECO:0007669"/>
    <property type="project" value="TreeGrafter"/>
</dbReference>
<dbReference type="PANTHER" id="PTHR30283:SF4">
    <property type="entry name" value="PEROXIDE STRESS RESISTANCE PROTEIN YAAA"/>
    <property type="match status" value="1"/>
</dbReference>
<dbReference type="InterPro" id="IPR005583">
    <property type="entry name" value="YaaA"/>
</dbReference>
<evidence type="ECO:0000256" key="1">
    <source>
        <dbReference type="SAM" id="MobiDB-lite"/>
    </source>
</evidence>
<name>A0A917MQV0_9MICC</name>
<dbReference type="AlphaFoldDB" id="A0A917MQV0"/>
<gene>
    <name evidence="2" type="ORF">GCM10007359_04750</name>
</gene>
<dbReference type="GO" id="GO:0033194">
    <property type="term" value="P:response to hydroperoxide"/>
    <property type="evidence" value="ECO:0007669"/>
    <property type="project" value="TreeGrafter"/>
</dbReference>
<reference evidence="2 3" key="1">
    <citation type="journal article" date="2014" name="Int. J. Syst. Evol. Microbiol.">
        <title>Complete genome sequence of Corynebacterium casei LMG S-19264T (=DSM 44701T), isolated from a smear-ripened cheese.</title>
        <authorList>
            <consortium name="US DOE Joint Genome Institute (JGI-PGF)"/>
            <person name="Walter F."/>
            <person name="Albersmeier A."/>
            <person name="Kalinowski J."/>
            <person name="Ruckert C."/>
        </authorList>
    </citation>
    <scope>NUCLEOTIDE SEQUENCE [LARGE SCALE GENOMIC DNA]</scope>
    <source>
        <strain evidence="2 3">CCM 8669</strain>
    </source>
</reference>
<dbReference type="Pfam" id="PF03883">
    <property type="entry name" value="H2O2_YaaD"/>
    <property type="match status" value="1"/>
</dbReference>
<organism evidence="2 3">
    <name type="scientific">Rothia aerolata</name>
    <dbReference type="NCBI Taxonomy" id="1812262"/>
    <lineage>
        <taxon>Bacteria</taxon>
        <taxon>Bacillati</taxon>
        <taxon>Actinomycetota</taxon>
        <taxon>Actinomycetes</taxon>
        <taxon>Micrococcales</taxon>
        <taxon>Micrococcaceae</taxon>
        <taxon>Rothia</taxon>
    </lineage>
</organism>
<comment type="caution">
    <text evidence="2">The sequence shown here is derived from an EMBL/GenBank/DDBJ whole genome shotgun (WGS) entry which is preliminary data.</text>
</comment>
<dbReference type="RefSeq" id="WP_188358722.1">
    <property type="nucleotide sequence ID" value="NZ_BMDC01000001.1"/>
</dbReference>
<accession>A0A917MQV0</accession>
<protein>
    <submittedName>
        <fullName evidence="2">UPF0246 protein</fullName>
    </submittedName>
</protein>
<dbReference type="Proteomes" id="UP000600171">
    <property type="component" value="Unassembled WGS sequence"/>
</dbReference>
<evidence type="ECO:0000313" key="2">
    <source>
        <dbReference type="EMBL" id="GGH58495.1"/>
    </source>
</evidence>